<dbReference type="Proteomes" id="UP000292424">
    <property type="component" value="Chromosome"/>
</dbReference>
<organism evidence="1 2">
    <name type="scientific">Rhizosphaericola mali</name>
    <dbReference type="NCBI Taxonomy" id="2545455"/>
    <lineage>
        <taxon>Bacteria</taxon>
        <taxon>Pseudomonadati</taxon>
        <taxon>Bacteroidota</taxon>
        <taxon>Chitinophagia</taxon>
        <taxon>Chitinophagales</taxon>
        <taxon>Chitinophagaceae</taxon>
        <taxon>Rhizosphaericola</taxon>
    </lineage>
</organism>
<dbReference type="EMBL" id="CP044016">
    <property type="protein sequence ID" value="QES87346.1"/>
    <property type="molecule type" value="Genomic_DNA"/>
</dbReference>
<proteinExistence type="predicted"/>
<keyword evidence="2" id="KW-1185">Reference proteome</keyword>
<sequence>MDETTSEYLDKILNELSNFQKQFIDSSKRFIEAGNKKLYTLDFFASAVNNRAISLTNAYVTLAKENNYLTAVSLIRLQLDNALRFFASTLVADSNDFVMQFLDGKAIKDYTDAKGKKLSDNYLAKQLETYFAGTQKLYTDTCGFIHLSDRHFFPTIAKFEKEDRNIGIQIGSYDNFKLDEKIVFSRTMLEVSKLVLIVVEQWKHEKEKLGALFDSQMPSR</sequence>
<name>A0A5P2FV39_9BACT</name>
<dbReference type="RefSeq" id="WP_131328224.1">
    <property type="nucleotide sequence ID" value="NZ_CP044016.1"/>
</dbReference>
<evidence type="ECO:0000313" key="2">
    <source>
        <dbReference type="Proteomes" id="UP000292424"/>
    </source>
</evidence>
<evidence type="ECO:0000313" key="1">
    <source>
        <dbReference type="EMBL" id="QES87346.1"/>
    </source>
</evidence>
<dbReference type="OrthoDB" id="789445at2"/>
<gene>
    <name evidence="1" type="ORF">E0W69_001280</name>
</gene>
<dbReference type="AlphaFoldDB" id="A0A5P2FV39"/>
<dbReference type="KEGG" id="arac:E0W69_001280"/>
<reference evidence="1 2" key="1">
    <citation type="submission" date="2019-09" db="EMBL/GenBank/DDBJ databases">
        <title>Complete genome sequence of Arachidicoccus sp. B3-10 isolated from apple orchard soil.</title>
        <authorList>
            <person name="Kim H.S."/>
            <person name="Han K.-I."/>
            <person name="Suh M.K."/>
            <person name="Lee K.C."/>
            <person name="Eom M.K."/>
            <person name="Kim J.-S."/>
            <person name="Kang S.W."/>
            <person name="Sin Y."/>
            <person name="Lee J.-S."/>
        </authorList>
    </citation>
    <scope>NUCLEOTIDE SEQUENCE [LARGE SCALE GENOMIC DNA]</scope>
    <source>
        <strain evidence="1 2">B3-10</strain>
    </source>
</reference>
<accession>A0A5P2FV39</accession>
<protein>
    <submittedName>
        <fullName evidence="1">Uncharacterized protein</fullName>
    </submittedName>
</protein>